<feature type="transmembrane region" description="Helical" evidence="1">
    <location>
        <begin position="20"/>
        <end position="38"/>
    </location>
</feature>
<evidence type="ECO:0000313" key="3">
    <source>
        <dbReference type="Proteomes" id="UP000005286"/>
    </source>
</evidence>
<keyword evidence="1" id="KW-1133">Transmembrane helix</keyword>
<organism evidence="2 3">
    <name type="scientific">Anaerococcus prevotii ACS-065-V-Col13</name>
    <dbReference type="NCBI Taxonomy" id="879305"/>
    <lineage>
        <taxon>Bacteria</taxon>
        <taxon>Bacillati</taxon>
        <taxon>Bacillota</taxon>
        <taxon>Tissierellia</taxon>
        <taxon>Tissierellales</taxon>
        <taxon>Peptoniphilaceae</taxon>
        <taxon>Anaerococcus</taxon>
    </lineage>
</organism>
<keyword evidence="1" id="KW-0472">Membrane</keyword>
<evidence type="ECO:0000313" key="2">
    <source>
        <dbReference type="EMBL" id="EGC82283.1"/>
    </source>
</evidence>
<feature type="transmembrane region" description="Helical" evidence="1">
    <location>
        <begin position="44"/>
        <end position="61"/>
    </location>
</feature>
<dbReference type="AlphaFoldDB" id="F0GV87"/>
<dbReference type="PATRIC" id="fig|879305.3.peg.720"/>
<comment type="caution">
    <text evidence="2">The sequence shown here is derived from an EMBL/GenBank/DDBJ whole genome shotgun (WGS) entry which is preliminary data.</text>
</comment>
<evidence type="ECO:0000256" key="1">
    <source>
        <dbReference type="SAM" id="Phobius"/>
    </source>
</evidence>
<dbReference type="STRING" id="879305.HMPREF9290_1180"/>
<dbReference type="EMBL" id="AEXM01000013">
    <property type="protein sequence ID" value="EGC82283.1"/>
    <property type="molecule type" value="Genomic_DNA"/>
</dbReference>
<keyword evidence="3" id="KW-1185">Reference proteome</keyword>
<feature type="transmembrane region" description="Helical" evidence="1">
    <location>
        <begin position="81"/>
        <end position="100"/>
    </location>
</feature>
<name>F0GV87_9FIRM</name>
<gene>
    <name evidence="2" type="ORF">HMPREF9290_1180</name>
</gene>
<dbReference type="Proteomes" id="UP000005286">
    <property type="component" value="Unassembled WGS sequence"/>
</dbReference>
<feature type="transmembrane region" description="Helical" evidence="1">
    <location>
        <begin position="112"/>
        <end position="129"/>
    </location>
</feature>
<proteinExistence type="predicted"/>
<accession>F0GV87</accession>
<protein>
    <submittedName>
        <fullName evidence="2">Conserved domain protein</fullName>
    </submittedName>
</protein>
<dbReference type="RefSeq" id="WP_004834700.1">
    <property type="nucleotide sequence ID" value="NZ_AEXM01000013.1"/>
</dbReference>
<keyword evidence="1" id="KW-0812">Transmembrane</keyword>
<sequence>MAKINDKIEKSFKIRRYTLLRYLNALLFFMCLHWSIGLFVYEKYLHLLIPVIIMVLILVTVKDQYASFTDKKVDISRSKKIYFIILIGLLLVAFVSISNYKIFFPYLGQRMYFYIIYFLMIVIAVSLYIKSKKIYENTDSTYKKYIEVLDKDYSKIKNLKRK</sequence>
<reference evidence="2 3" key="1">
    <citation type="submission" date="2011-01" db="EMBL/GenBank/DDBJ databases">
        <authorList>
            <person name="Durkin A.S."/>
            <person name="Madupu R."/>
            <person name="Torralba M."/>
            <person name="Gillis M."/>
            <person name="Methe B."/>
            <person name="Sutton G."/>
            <person name="Nelson K.E."/>
        </authorList>
    </citation>
    <scope>NUCLEOTIDE SEQUENCE [LARGE SCALE GENOMIC DNA]</scope>
    <source>
        <strain evidence="2 3">ACS-065-V-Col13</strain>
    </source>
</reference>